<dbReference type="Gene3D" id="3.30.70.1450">
    <property type="entry name" value="Regulator of K+ conductance, C-terminal domain"/>
    <property type="match status" value="2"/>
</dbReference>
<dbReference type="PROSITE" id="PS01271">
    <property type="entry name" value="NA_SULFATE"/>
    <property type="match status" value="1"/>
</dbReference>
<keyword evidence="2" id="KW-0813">Transport</keyword>
<feature type="transmembrane region" description="Helical" evidence="7">
    <location>
        <begin position="400"/>
        <end position="417"/>
    </location>
</feature>
<evidence type="ECO:0000256" key="2">
    <source>
        <dbReference type="ARBA" id="ARBA00022448"/>
    </source>
</evidence>
<feature type="transmembrane region" description="Helical" evidence="7">
    <location>
        <begin position="30"/>
        <end position="47"/>
    </location>
</feature>
<keyword evidence="4" id="KW-0677">Repeat</keyword>
<dbReference type="FunFam" id="3.30.70.1450:FF:000009">
    <property type="entry name" value="SLC13 family permease"/>
    <property type="match status" value="1"/>
</dbReference>
<dbReference type="InterPro" id="IPR004680">
    <property type="entry name" value="Cit_transptr-like_dom"/>
</dbReference>
<accession>A0A7W4WEK5</accession>
<reference evidence="9 10" key="1">
    <citation type="submission" date="2020-08" db="EMBL/GenBank/DDBJ databases">
        <title>Genomic Encyclopedia of Type Strains, Phase III (KMG-III): the genomes of soil and plant-associated and newly described type strains.</title>
        <authorList>
            <person name="Whitman W."/>
        </authorList>
    </citation>
    <scope>NUCLEOTIDE SEQUENCE [LARGE SCALE GENOMIC DNA]</scope>
    <source>
        <strain evidence="9 10">CECT 8799</strain>
    </source>
</reference>
<dbReference type="InterPro" id="IPR051679">
    <property type="entry name" value="DASS-Related_Transporters"/>
</dbReference>
<dbReference type="SUPFAM" id="SSF116726">
    <property type="entry name" value="TrkA C-terminal domain-like"/>
    <property type="match status" value="2"/>
</dbReference>
<comment type="caution">
    <text evidence="9">The sequence shown here is derived from an EMBL/GenBank/DDBJ whole genome shotgun (WGS) entry which is preliminary data.</text>
</comment>
<dbReference type="GO" id="GO:0006813">
    <property type="term" value="P:potassium ion transport"/>
    <property type="evidence" value="ECO:0007669"/>
    <property type="project" value="InterPro"/>
</dbReference>
<dbReference type="InterPro" id="IPR006037">
    <property type="entry name" value="RCK_C"/>
</dbReference>
<feature type="domain" description="RCK C-terminal" evidence="8">
    <location>
        <begin position="207"/>
        <end position="291"/>
    </location>
</feature>
<sequence>MTMDWAGWFSLALVFASLATLIFTRLQPHLVMMAALTLLSASGVLTAEEALSGFGNSGLITVAAMFVVAAGIHGSGGIDLLVKHLLGRPGSVRAAMLRVFTPVMALSGYLNNTPVVATMIPAINAWAKRIDIAPSKLMIPLSYAAILGGTLTLIGSSTNLVVNGQYQALTGRESFSLFSIAAVGLPAALAGTLFMLLFFPRWLPDRREKKPFGNLREFTLEVAVAHGGPLVGQTVEEAGLRGLRRVYLAEIERNGDAITPVRSEEVLRGGDRLVFAGDTQAISDLLRMRGIVPSEEDASETLATERGERRLVEVVVSPRCDAIGSSIRDAQFRSRYGAVVLAVARNGERVAGNLSSIRLQGGDTLLLETRPAFVSRQRFNRDFLLVNELEEESPRHEKGYIAWGIMIAIVLAAASGLTSMLNAALLGAGAMLASGCCSVNQAQKSLDLTVILTIAASFALGVALQKTGVATVLAEGAISLSGGRPWLMLVVVYLCVSLLTEMVTNNAAAIIMVPIVLQITGNAGLNPEPFMFAVMMAASASFATPLGYQTNLMVYGPGGYRFSDYLRVGIPMNLLVGLVSIAVLLSGWDLTAT</sequence>
<organism evidence="9 10">
    <name type="scientific">Microbulbifer rhizosphaerae</name>
    <dbReference type="NCBI Taxonomy" id="1562603"/>
    <lineage>
        <taxon>Bacteria</taxon>
        <taxon>Pseudomonadati</taxon>
        <taxon>Pseudomonadota</taxon>
        <taxon>Gammaproteobacteria</taxon>
        <taxon>Cellvibrionales</taxon>
        <taxon>Microbulbiferaceae</taxon>
        <taxon>Microbulbifer</taxon>
    </lineage>
</organism>
<gene>
    <name evidence="9" type="ORF">FHS09_002950</name>
</gene>
<dbReference type="PANTHER" id="PTHR43652:SF2">
    <property type="entry name" value="BASIC AMINO ACID ANTIPORTER YFCC-RELATED"/>
    <property type="match status" value="1"/>
</dbReference>
<feature type="transmembrane region" description="Helical" evidence="7">
    <location>
        <begin position="6"/>
        <end position="23"/>
    </location>
</feature>
<dbReference type="PROSITE" id="PS51202">
    <property type="entry name" value="RCK_C"/>
    <property type="match status" value="2"/>
</dbReference>
<dbReference type="EMBL" id="JACHWZ010000013">
    <property type="protein sequence ID" value="MBB3062106.1"/>
    <property type="molecule type" value="Genomic_DNA"/>
</dbReference>
<keyword evidence="6 7" id="KW-0472">Membrane</keyword>
<proteinExistence type="predicted"/>
<evidence type="ECO:0000313" key="9">
    <source>
        <dbReference type="EMBL" id="MBB3062106.1"/>
    </source>
</evidence>
<feature type="domain" description="RCK C-terminal" evidence="8">
    <location>
        <begin position="297"/>
        <end position="383"/>
    </location>
</feature>
<evidence type="ECO:0000256" key="7">
    <source>
        <dbReference type="SAM" id="Phobius"/>
    </source>
</evidence>
<feature type="transmembrane region" description="Helical" evidence="7">
    <location>
        <begin position="59"/>
        <end position="82"/>
    </location>
</feature>
<dbReference type="Pfam" id="PF02080">
    <property type="entry name" value="TrkA_C"/>
    <property type="match status" value="2"/>
</dbReference>
<keyword evidence="5 7" id="KW-1133">Transmembrane helix</keyword>
<dbReference type="InterPro" id="IPR036721">
    <property type="entry name" value="RCK_C_sf"/>
</dbReference>
<feature type="transmembrane region" description="Helical" evidence="7">
    <location>
        <begin position="137"/>
        <end position="155"/>
    </location>
</feature>
<comment type="subcellular location">
    <subcellularLocation>
        <location evidence="1">Membrane</location>
        <topology evidence="1">Multi-pass membrane protein</topology>
    </subcellularLocation>
</comment>
<dbReference type="Proteomes" id="UP000535937">
    <property type="component" value="Unassembled WGS sequence"/>
</dbReference>
<name>A0A7W4WEK5_9GAMM</name>
<feature type="transmembrane region" description="Helical" evidence="7">
    <location>
        <begin position="485"/>
        <end position="517"/>
    </location>
</feature>
<protein>
    <submittedName>
        <fullName evidence="9">Di/tricarboxylate transporter</fullName>
    </submittedName>
</protein>
<evidence type="ECO:0000259" key="8">
    <source>
        <dbReference type="PROSITE" id="PS51202"/>
    </source>
</evidence>
<feature type="transmembrane region" description="Helical" evidence="7">
    <location>
        <begin position="568"/>
        <end position="588"/>
    </location>
</feature>
<dbReference type="Pfam" id="PF03600">
    <property type="entry name" value="CitMHS"/>
    <property type="match status" value="2"/>
</dbReference>
<keyword evidence="10" id="KW-1185">Reference proteome</keyword>
<feature type="transmembrane region" description="Helical" evidence="7">
    <location>
        <begin position="446"/>
        <end position="465"/>
    </location>
</feature>
<evidence type="ECO:0000256" key="5">
    <source>
        <dbReference type="ARBA" id="ARBA00022989"/>
    </source>
</evidence>
<evidence type="ECO:0000256" key="3">
    <source>
        <dbReference type="ARBA" id="ARBA00022692"/>
    </source>
</evidence>
<feature type="transmembrane region" description="Helical" evidence="7">
    <location>
        <begin position="529"/>
        <end position="548"/>
    </location>
</feature>
<dbReference type="InterPro" id="IPR031312">
    <property type="entry name" value="Na/sul_symport_CS"/>
</dbReference>
<dbReference type="PANTHER" id="PTHR43652">
    <property type="entry name" value="BASIC AMINO ACID ANTIPORTER YFCC-RELATED"/>
    <property type="match status" value="1"/>
</dbReference>
<evidence type="ECO:0000256" key="1">
    <source>
        <dbReference type="ARBA" id="ARBA00004141"/>
    </source>
</evidence>
<dbReference type="GO" id="GO:0008324">
    <property type="term" value="F:monoatomic cation transmembrane transporter activity"/>
    <property type="evidence" value="ECO:0007669"/>
    <property type="project" value="InterPro"/>
</dbReference>
<evidence type="ECO:0000256" key="4">
    <source>
        <dbReference type="ARBA" id="ARBA00022737"/>
    </source>
</evidence>
<feature type="transmembrane region" description="Helical" evidence="7">
    <location>
        <begin position="175"/>
        <end position="199"/>
    </location>
</feature>
<evidence type="ECO:0000313" key="10">
    <source>
        <dbReference type="Proteomes" id="UP000535937"/>
    </source>
</evidence>
<dbReference type="RefSeq" id="WP_246395040.1">
    <property type="nucleotide sequence ID" value="NZ_JACHWZ010000013.1"/>
</dbReference>
<dbReference type="AlphaFoldDB" id="A0A7W4WEK5"/>
<evidence type="ECO:0000256" key="6">
    <source>
        <dbReference type="ARBA" id="ARBA00023136"/>
    </source>
</evidence>
<dbReference type="GO" id="GO:0005886">
    <property type="term" value="C:plasma membrane"/>
    <property type="evidence" value="ECO:0007669"/>
    <property type="project" value="TreeGrafter"/>
</dbReference>
<keyword evidence="3 7" id="KW-0812">Transmembrane</keyword>